<evidence type="ECO:0000256" key="1">
    <source>
        <dbReference type="SAM" id="MobiDB-lite"/>
    </source>
</evidence>
<dbReference type="Gene3D" id="2.130.10.10">
    <property type="entry name" value="YVTN repeat-like/Quinoprotein amine dehydrogenase"/>
    <property type="match status" value="1"/>
</dbReference>
<evidence type="ECO:0000256" key="2">
    <source>
        <dbReference type="SAM" id="Phobius"/>
    </source>
</evidence>
<gene>
    <name evidence="3" type="ORF">C4B25_01630</name>
</gene>
<dbReference type="InterPro" id="IPR015943">
    <property type="entry name" value="WD40/YVTN_repeat-like_dom_sf"/>
</dbReference>
<protein>
    <submittedName>
        <fullName evidence="3">Uncharacterized protein</fullName>
    </submittedName>
</protein>
<keyword evidence="2" id="KW-0812">Transmembrane</keyword>
<name>A0A4R0XUL1_9MOLU</name>
<comment type="caution">
    <text evidence="3">The sequence shown here is derived from an EMBL/GenBank/DDBJ whole genome shotgun (WGS) entry which is preliminary data.</text>
</comment>
<evidence type="ECO:0000313" key="3">
    <source>
        <dbReference type="EMBL" id="TCG11379.1"/>
    </source>
</evidence>
<proteinExistence type="predicted"/>
<feature type="transmembrane region" description="Helical" evidence="2">
    <location>
        <begin position="7"/>
        <end position="26"/>
    </location>
</feature>
<accession>A0A4R0XUL1</accession>
<keyword evidence="2" id="KW-0472">Membrane</keyword>
<dbReference type="OrthoDB" id="1489484at2"/>
<dbReference type="Proteomes" id="UP000291072">
    <property type="component" value="Unassembled WGS sequence"/>
</dbReference>
<feature type="region of interest" description="Disordered" evidence="1">
    <location>
        <begin position="445"/>
        <end position="500"/>
    </location>
</feature>
<feature type="transmembrane region" description="Helical" evidence="2">
    <location>
        <begin position="508"/>
        <end position="531"/>
    </location>
</feature>
<organism evidence="3 4">
    <name type="scientific">Mycoplasma todarodis</name>
    <dbReference type="NCBI Taxonomy" id="1937191"/>
    <lineage>
        <taxon>Bacteria</taxon>
        <taxon>Bacillati</taxon>
        <taxon>Mycoplasmatota</taxon>
        <taxon>Mollicutes</taxon>
        <taxon>Mycoplasmataceae</taxon>
        <taxon>Mycoplasma</taxon>
    </lineage>
</organism>
<dbReference type="RefSeq" id="WP_131613319.1">
    <property type="nucleotide sequence ID" value="NZ_PSZP01000008.1"/>
</dbReference>
<evidence type="ECO:0000313" key="4">
    <source>
        <dbReference type="Proteomes" id="UP000291072"/>
    </source>
</evidence>
<reference evidence="3 4" key="1">
    <citation type="submission" date="2018-02" db="EMBL/GenBank/DDBJ databases">
        <title>Mycoplasma marinum and Mycoplasma todarodis sp. nov., moderately halophilic and psychrotolerant mycoplasmas isolated from cephalopods.</title>
        <authorList>
            <person name="Viver T."/>
        </authorList>
    </citation>
    <scope>NUCLEOTIDE SEQUENCE [LARGE SCALE GENOMIC DNA]</scope>
    <source>
        <strain evidence="3 4">5H</strain>
    </source>
</reference>
<keyword evidence="2" id="KW-1133">Transmembrane helix</keyword>
<dbReference type="EMBL" id="PSZP01000008">
    <property type="protein sequence ID" value="TCG11379.1"/>
    <property type="molecule type" value="Genomic_DNA"/>
</dbReference>
<dbReference type="AlphaFoldDB" id="A0A4R0XUL1"/>
<keyword evidence="4" id="KW-1185">Reference proteome</keyword>
<sequence>MRKNKKIMLSMGAVASVAIPVSVMLINTNTNINKGIDSNSKTVFSNKVISEQAFNVYTSGLIAPKVEPEITSIKGSEKANINSGFIEKINGVIYVGTEKNGLKKLVNGQLINLDGTTDQAHETVDVGDGFMKEIDGVVYVGTHTNGLMKLENGQLVSVDKTNVIYGFIEKIDNVIYVGTFDKGLMKLENGKLVKLANWPLVRRLIKMEPLQVSHGFIKKIDGVIYVGTYKNGLIKLENGKFVSVDKTNVFNGFIKKIDNVVYMGTNRNGLMKLENGKFVSVSKANIKVGFITKVGDVVYAGTFKNGLMKLENGQLVNAFPNIHALLMKEVDGEVYVSVFQRGVGSKITKLDFTNVAKANQEFVQNTFKNVKIKNQGSKSISDIANEIKDLASLEKYTGIKLPEMNYSTIGAISATANSTTGCIDLSIEVKTPHVKNSTIINGKITNTNEEKESKKTKAAKKMNNPKENKNVAVDQDANKKPKPTKRVNNPKENKNVAVDQDTNKKQNISLLLIVTILSAITLGAVTTTALIKK</sequence>